<evidence type="ECO:0000313" key="2">
    <source>
        <dbReference type="EMBL" id="REC69117.1"/>
    </source>
</evidence>
<dbReference type="Proteomes" id="UP000256491">
    <property type="component" value="Unassembled WGS sequence"/>
</dbReference>
<evidence type="ECO:0000313" key="4">
    <source>
        <dbReference type="Proteomes" id="UP001184861"/>
    </source>
</evidence>
<evidence type="ECO:0000313" key="1">
    <source>
        <dbReference type="EMBL" id="MDR6528458.1"/>
    </source>
</evidence>
<dbReference type="Proteomes" id="UP001184861">
    <property type="component" value="Unassembled WGS sequence"/>
</dbReference>
<evidence type="ECO:0000313" key="3">
    <source>
        <dbReference type="Proteomes" id="UP000256491"/>
    </source>
</evidence>
<dbReference type="AlphaFoldDB" id="A0AAE3YE76"/>
<reference evidence="2 3" key="1">
    <citation type="journal article" date="2010" name="Syst. Appl. Microbiol.">
        <title>Four new species of Chryseobacterium from the rhizosphere of coastal sand dune plants, Chryseobacterium elymi sp. nov., Chryseobacterium hagamense sp. nov., Chryseobacterium lathyri sp. nov. and Chryseobacterium rhizosphaerae sp. nov.</title>
        <authorList>
            <person name="Cho S.H."/>
            <person name="Lee K.S."/>
            <person name="Shin D.S."/>
            <person name="Han J.H."/>
            <person name="Park K.S."/>
            <person name="Lee C.H."/>
            <person name="Park K.H."/>
            <person name="Kim S.B."/>
        </authorList>
    </citation>
    <scope>NUCLEOTIDE SEQUENCE [LARGE SCALE GENOMIC DNA]</scope>
    <source>
        <strain evidence="2 3">KCTC 22548</strain>
    </source>
</reference>
<name>A0AAE3YE76_9FLAO</name>
<dbReference type="EMBL" id="QNUF01000062">
    <property type="protein sequence ID" value="REC69117.1"/>
    <property type="molecule type" value="Genomic_DNA"/>
</dbReference>
<sequence>MEINNSVLNKDINLLSIEDFDLDIFEDLIRLKRIYKCLFSDSNTLFFAFRREENLTDKKELKKLKVRILESFKDYGEYIILKELDSSRFDSVGRININDHTYNFLFDVWKYFYSCTFFIPTEKFNFFDYITFQKKNRFHDIGNEKLLINHYANFSCIKGLGGDNLIISYRNDFKLPDLPIR</sequence>
<organism evidence="1 4">
    <name type="scientific">Chryseobacterium rhizosphaerae</name>
    <dbReference type="NCBI Taxonomy" id="395937"/>
    <lineage>
        <taxon>Bacteria</taxon>
        <taxon>Pseudomonadati</taxon>
        <taxon>Bacteroidota</taxon>
        <taxon>Flavobacteriia</taxon>
        <taxon>Flavobacteriales</taxon>
        <taxon>Weeksellaceae</taxon>
        <taxon>Chryseobacterium group</taxon>
        <taxon>Chryseobacterium</taxon>
    </lineage>
</organism>
<gene>
    <name evidence="2" type="ORF">DRF57_23295</name>
    <name evidence="1" type="ORF">J2787_003895</name>
</gene>
<reference evidence="1" key="3">
    <citation type="submission" date="2023-07" db="EMBL/GenBank/DDBJ databases">
        <title>Sorghum-associated microbial communities from plants grown in Nebraska, USA.</title>
        <authorList>
            <person name="Schachtman D."/>
        </authorList>
    </citation>
    <scope>NUCLEOTIDE SEQUENCE</scope>
    <source>
        <strain evidence="1">DS2360</strain>
    </source>
</reference>
<reference evidence="2" key="2">
    <citation type="submission" date="2018-06" db="EMBL/GenBank/DDBJ databases">
        <authorList>
            <person name="Newman J.D."/>
            <person name="Hugo C.J."/>
            <person name="Kriek I.-M."/>
            <person name="Nel L."/>
        </authorList>
    </citation>
    <scope>NUCLEOTIDE SEQUENCE</scope>
    <source>
        <strain evidence="2">KCTC 22548</strain>
    </source>
</reference>
<keyword evidence="3" id="KW-1185">Reference proteome</keyword>
<comment type="caution">
    <text evidence="1">The sequence shown here is derived from an EMBL/GenBank/DDBJ whole genome shotgun (WGS) entry which is preliminary data.</text>
</comment>
<dbReference type="RefSeq" id="WP_115921121.1">
    <property type="nucleotide sequence ID" value="NZ_BJYH01000061.1"/>
</dbReference>
<dbReference type="EMBL" id="JAVDQY010000005">
    <property type="protein sequence ID" value="MDR6528458.1"/>
    <property type="molecule type" value="Genomic_DNA"/>
</dbReference>
<proteinExistence type="predicted"/>
<accession>A0AAE3YE76</accession>
<protein>
    <submittedName>
        <fullName evidence="1">Uncharacterized protein</fullName>
    </submittedName>
</protein>